<dbReference type="GO" id="GO:0005198">
    <property type="term" value="F:structural molecule activity"/>
    <property type="evidence" value="ECO:0007669"/>
    <property type="project" value="InterPro"/>
</dbReference>
<dbReference type="OrthoDB" id="6613750at2759"/>
<accession>A0A8X6JMV9</accession>
<dbReference type="EMBL" id="BMAO01006999">
    <property type="protein sequence ID" value="GFR12981.1"/>
    <property type="molecule type" value="Genomic_DNA"/>
</dbReference>
<evidence type="ECO:0000256" key="1">
    <source>
        <dbReference type="SAM" id="MobiDB-lite"/>
    </source>
</evidence>
<dbReference type="SUPFAM" id="SSF88645">
    <property type="entry name" value="ssDNA viruses"/>
    <property type="match status" value="1"/>
</dbReference>
<proteinExistence type="predicted"/>
<evidence type="ECO:0000313" key="3">
    <source>
        <dbReference type="Proteomes" id="UP000887116"/>
    </source>
</evidence>
<gene>
    <name evidence="2" type="primary">VP</name>
    <name evidence="2" type="ORF">TNCT_283531</name>
</gene>
<name>A0A8X6JMV9_TRICU</name>
<reference evidence="2" key="1">
    <citation type="submission" date="2020-07" db="EMBL/GenBank/DDBJ databases">
        <title>Multicomponent nature underlies the extraordinary mechanical properties of spider dragline silk.</title>
        <authorList>
            <person name="Kono N."/>
            <person name="Nakamura H."/>
            <person name="Mori M."/>
            <person name="Yoshida Y."/>
            <person name="Ohtoshi R."/>
            <person name="Malay A.D."/>
            <person name="Moran D.A.P."/>
            <person name="Tomita M."/>
            <person name="Numata K."/>
            <person name="Arakawa K."/>
        </authorList>
    </citation>
    <scope>NUCLEOTIDE SEQUENCE</scope>
</reference>
<feature type="region of interest" description="Disordered" evidence="1">
    <location>
        <begin position="23"/>
        <end position="102"/>
    </location>
</feature>
<dbReference type="Pfam" id="PF02336">
    <property type="entry name" value="Denso_VP4"/>
    <property type="match status" value="1"/>
</dbReference>
<evidence type="ECO:0000313" key="2">
    <source>
        <dbReference type="EMBL" id="GFR12981.1"/>
    </source>
</evidence>
<dbReference type="InterPro" id="IPR003433">
    <property type="entry name" value="Capsid_VP4_densovirus"/>
</dbReference>
<organism evidence="2 3">
    <name type="scientific">Trichonephila clavata</name>
    <name type="common">Joro spider</name>
    <name type="synonym">Nephila clavata</name>
    <dbReference type="NCBI Taxonomy" id="2740835"/>
    <lineage>
        <taxon>Eukaryota</taxon>
        <taxon>Metazoa</taxon>
        <taxon>Ecdysozoa</taxon>
        <taxon>Arthropoda</taxon>
        <taxon>Chelicerata</taxon>
        <taxon>Arachnida</taxon>
        <taxon>Araneae</taxon>
        <taxon>Araneomorphae</taxon>
        <taxon>Entelegynae</taxon>
        <taxon>Araneoidea</taxon>
        <taxon>Nephilidae</taxon>
        <taxon>Trichonephila</taxon>
    </lineage>
</organism>
<sequence length="530" mass="58766">MNEGQKRYSYEQYNLARIRRGLPIDHPIPSLDTGSATEEAAIPTDQVSPLDEIPEDSQAVPSNQEVEMADANVGDKRTADEEGGGVTKRTGSILPGSGENANVAENAAGESSVIPIPRPRDIKYQSIRVFQKVHRLLTYGIAYIVLDYPYAYQAKTPAGAQASFSETNFFLTTPLAMVPWEYDFFYLNPSEWTLLPPGATALKCEVKVRAENIRIAFPTNASSTELATLNQNKFIRVGKGLLQNVPSVNVKYTAFDDNNPMKPTSCEVLLNTHLSHLVGLFYGVEYTPETVEKWKKTIPNHQIGLPVILNNYLAVVNSGPYGEGWPQIQQFVKEYNAEGMKSTPICEMAYEPRMGMLKSGARSIYTGYPNVKPEHTRLMEFSTGALDVRGFTALIQDRTGDITVASSKSVNRDDPDAGMVYGNIIEKSTMHCKGLFDTFQVSTQPTLHLGVQPVPSLSTKNISDGAVDKWTDTQAYFEVEATMVVNCDDMTLRPFATYENVPPHEEIRHFQGSLLNVGRSMYNGLYQKSK</sequence>
<dbReference type="Proteomes" id="UP000887116">
    <property type="component" value="Unassembled WGS sequence"/>
</dbReference>
<dbReference type="InterPro" id="IPR016184">
    <property type="entry name" value="Capsid/spike_ssDNA_virus"/>
</dbReference>
<dbReference type="AlphaFoldDB" id="A0A8X6JMV9"/>
<comment type="caution">
    <text evidence="2">The sequence shown here is derived from an EMBL/GenBank/DDBJ whole genome shotgun (WGS) entry which is preliminary data.</text>
</comment>
<keyword evidence="3" id="KW-1185">Reference proteome</keyword>
<protein>
    <submittedName>
        <fullName evidence="2">Capsid protein VP1</fullName>
    </submittedName>
</protein>